<comment type="caution">
    <text evidence="1">The sequence shown here is derived from an EMBL/GenBank/DDBJ whole genome shotgun (WGS) entry which is preliminary data.</text>
</comment>
<evidence type="ECO:0000313" key="2">
    <source>
        <dbReference type="Proteomes" id="UP000277597"/>
    </source>
</evidence>
<dbReference type="Proteomes" id="UP000277597">
    <property type="component" value="Unassembled WGS sequence"/>
</dbReference>
<dbReference type="AlphaFoldDB" id="A0A3P1S1M3"/>
<protein>
    <submittedName>
        <fullName evidence="1">Uncharacterized protein</fullName>
    </submittedName>
</protein>
<dbReference type="EMBL" id="RQZI01000011">
    <property type="protein sequence ID" value="RRC91181.1"/>
    <property type="molecule type" value="Genomic_DNA"/>
</dbReference>
<organism evidence="1 2">
    <name type="scientific">Streptococcus sanguinis</name>
    <dbReference type="NCBI Taxonomy" id="1305"/>
    <lineage>
        <taxon>Bacteria</taxon>
        <taxon>Bacillati</taxon>
        <taxon>Bacillota</taxon>
        <taxon>Bacilli</taxon>
        <taxon>Lactobacillales</taxon>
        <taxon>Streptococcaceae</taxon>
        <taxon>Streptococcus</taxon>
    </lineage>
</organism>
<accession>A0A3P1S1M3</accession>
<dbReference type="RefSeq" id="WP_124765700.1">
    <property type="nucleotide sequence ID" value="NZ_LR134002.1"/>
</dbReference>
<evidence type="ECO:0000313" key="1">
    <source>
        <dbReference type="EMBL" id="RRC91181.1"/>
    </source>
</evidence>
<name>A0A3P1S1M3_STRSA</name>
<proteinExistence type="predicted"/>
<sequence length="354" mass="39874">MRFMSRRKRKVSSKYQKLLPAATLAAFLLGSLFYVIFVFNPTIDLSINGRPSMKVRSRSEAEIEVYRELPYKATFQLSTGQHFSVDMRFLGLSYFTEEELKRLDNISAKTVWDKFTPFFDTKENLQISIYPNRLFWLRPLNDVLAAHPDVLSQLPTTNHLVMDGESNVKVGDKSNGYKIDPAAFIQASEEIAKTGKFDDVKVESTPVEAEDQSELLSQYTHFIERKEVPLPTNAAQAQNMKTAFYKLQNVYLAPGETKSISELLGALNAESGYLPVKGKDNKEVYGQGAEQIIDAIQQLAFSRTNVISYRGQYFNVGTPAEGLTELTIQNNTETDMVFSLSLEEGQVSIILASK</sequence>
<gene>
    <name evidence="1" type="ORF">EII39_09505</name>
</gene>
<reference evidence="1 2" key="1">
    <citation type="submission" date="2018-11" db="EMBL/GenBank/DDBJ databases">
        <title>Genomes From Bacteria Associated with the Canine Oral Cavity: a Test Case for Automated Genome-Based Taxonomic Assignment.</title>
        <authorList>
            <person name="Coil D.A."/>
            <person name="Jospin G."/>
            <person name="Darling A.E."/>
            <person name="Wallis C."/>
            <person name="Davis I.J."/>
            <person name="Harris S."/>
            <person name="Eisen J.A."/>
            <person name="Holcombe L.J."/>
            <person name="O'Flynn C."/>
        </authorList>
    </citation>
    <scope>NUCLEOTIDE SEQUENCE [LARGE SCALE GENOMIC DNA]</scope>
    <source>
        <strain evidence="1 2">OH953</strain>
    </source>
</reference>